<accession>A0A4Y8V692</accession>
<protein>
    <recommendedName>
        <fullName evidence="1">UPF0246 protein EXN75_13945</fullName>
    </recommendedName>
</protein>
<comment type="similarity">
    <text evidence="1">Belongs to the UPF0246 family.</text>
</comment>
<dbReference type="HAMAP" id="MF_00652">
    <property type="entry name" value="UPF0246"/>
    <property type="match status" value="1"/>
</dbReference>
<evidence type="ECO:0000256" key="1">
    <source>
        <dbReference type="HAMAP-Rule" id="MF_00652"/>
    </source>
</evidence>
<dbReference type="Pfam" id="PF03883">
    <property type="entry name" value="H2O2_YaaD"/>
    <property type="match status" value="1"/>
</dbReference>
<name>A0A4Y8V692_9BACT</name>
<keyword evidence="3" id="KW-1185">Reference proteome</keyword>
<reference evidence="2 3" key="1">
    <citation type="submission" date="2019-02" db="EMBL/GenBank/DDBJ databases">
        <title>Draft Genome Sequence of the Prevotella sp. BCRC 81118, Isolated from Human Feces.</title>
        <authorList>
            <person name="Huang C.-H."/>
        </authorList>
    </citation>
    <scope>NUCLEOTIDE SEQUENCE [LARGE SCALE GENOMIC DNA]</scope>
    <source>
        <strain evidence="2 3">BCRC 81118</strain>
    </source>
</reference>
<dbReference type="OrthoDB" id="9777133at2"/>
<proteinExistence type="inferred from homology"/>
<dbReference type="EMBL" id="SGVY01000049">
    <property type="protein sequence ID" value="TFH76302.1"/>
    <property type="molecule type" value="Genomic_DNA"/>
</dbReference>
<dbReference type="RefSeq" id="WP_022110911.1">
    <property type="nucleotide sequence ID" value="NZ_CP137560.1"/>
</dbReference>
<dbReference type="Proteomes" id="UP000297872">
    <property type="component" value="Unassembled WGS sequence"/>
</dbReference>
<organism evidence="2 3">
    <name type="scientific">Segatella hominis</name>
    <dbReference type="NCBI Taxonomy" id="2518605"/>
    <lineage>
        <taxon>Bacteria</taxon>
        <taxon>Pseudomonadati</taxon>
        <taxon>Bacteroidota</taxon>
        <taxon>Bacteroidia</taxon>
        <taxon>Bacteroidales</taxon>
        <taxon>Prevotellaceae</taxon>
        <taxon>Segatella</taxon>
    </lineage>
</organism>
<dbReference type="GO" id="GO:0005829">
    <property type="term" value="C:cytosol"/>
    <property type="evidence" value="ECO:0007669"/>
    <property type="project" value="TreeGrafter"/>
</dbReference>
<evidence type="ECO:0000313" key="3">
    <source>
        <dbReference type="Proteomes" id="UP000297872"/>
    </source>
</evidence>
<comment type="caution">
    <text evidence="2">The sequence shown here is derived from an EMBL/GenBank/DDBJ whole genome shotgun (WGS) entry which is preliminary data.</text>
</comment>
<sequence length="253" mass="29462">MQILLASAKIMNAATSVDIPMKSKPKFQEQAGLFALELSTWDTNRLMKELKCSQAIALENQQRYQSFWNEEELLPSILAYYGQAYKYLQADNFSQDDFAFAQDHLFITSFLYGLLRPLDMIHPYRMEGKVRLDATKGMNLFAFWKTYLTNMLIEAVKANDGILIHLATEEFEHLFDWKRVCQEVKVIQPLFYVDKGDTIKMLSVHAKSCRGAMTKFIIQNRIDQPSDIFNFELNGFRYAPNYGDELHPHFIKK</sequence>
<gene>
    <name evidence="2" type="ORF">EXN75_13945</name>
</gene>
<dbReference type="GO" id="GO:0033194">
    <property type="term" value="P:response to hydroperoxide"/>
    <property type="evidence" value="ECO:0007669"/>
    <property type="project" value="TreeGrafter"/>
</dbReference>
<dbReference type="AlphaFoldDB" id="A0A4Y8V692"/>
<dbReference type="PANTHER" id="PTHR30283:SF4">
    <property type="entry name" value="PEROXIDE STRESS RESISTANCE PROTEIN YAAA"/>
    <property type="match status" value="1"/>
</dbReference>
<dbReference type="PANTHER" id="PTHR30283">
    <property type="entry name" value="PEROXIDE STRESS RESPONSE PROTEIN YAAA"/>
    <property type="match status" value="1"/>
</dbReference>
<dbReference type="InterPro" id="IPR005583">
    <property type="entry name" value="YaaA"/>
</dbReference>
<dbReference type="GeneID" id="302996368"/>
<evidence type="ECO:0000313" key="2">
    <source>
        <dbReference type="EMBL" id="TFH76302.1"/>
    </source>
</evidence>